<reference evidence="1 2" key="1">
    <citation type="journal article" date="2016" name="Nat. Commun.">
        <title>Thousands of microbial genomes shed light on interconnected biogeochemical processes in an aquifer system.</title>
        <authorList>
            <person name="Anantharaman K."/>
            <person name="Brown C.T."/>
            <person name="Hug L.A."/>
            <person name="Sharon I."/>
            <person name="Castelle C.J."/>
            <person name="Probst A.J."/>
            <person name="Thomas B.C."/>
            <person name="Singh A."/>
            <person name="Wilkins M.J."/>
            <person name="Karaoz U."/>
            <person name="Brodie E.L."/>
            <person name="Williams K.H."/>
            <person name="Hubbard S.S."/>
            <person name="Banfield J.F."/>
        </authorList>
    </citation>
    <scope>NUCLEOTIDE SEQUENCE [LARGE SCALE GENOMIC DNA]</scope>
</reference>
<evidence type="ECO:0000313" key="2">
    <source>
        <dbReference type="Proteomes" id="UP000179245"/>
    </source>
</evidence>
<protein>
    <submittedName>
        <fullName evidence="1">Uncharacterized protein</fullName>
    </submittedName>
</protein>
<dbReference type="Proteomes" id="UP000179245">
    <property type="component" value="Unassembled WGS sequence"/>
</dbReference>
<evidence type="ECO:0000313" key="1">
    <source>
        <dbReference type="EMBL" id="OHA62015.1"/>
    </source>
</evidence>
<proteinExistence type="predicted"/>
<gene>
    <name evidence="1" type="ORF">A2117_00010</name>
</gene>
<dbReference type="AlphaFoldDB" id="A0A1G2QN25"/>
<name>A0A1G2QN25_9BACT</name>
<comment type="caution">
    <text evidence="1">The sequence shown here is derived from an EMBL/GenBank/DDBJ whole genome shotgun (WGS) entry which is preliminary data.</text>
</comment>
<sequence>MLFDQIPTTHEQYLAGLDGYLSLVARDWEDIFDLLEGMPGYLGEPRFRHIVGPHGLESIEIENWSFLSAPGENIFMANYFTLARLSLEFSDCVYCRYAQHPNNEVGYICGLSGHEYEECIFQKIGIINNHCAVWKNYENIINNAGRFLTGRTTNRLDTDTARLLNKHLPQSEKINH</sequence>
<dbReference type="EMBL" id="MHTO01000023">
    <property type="protein sequence ID" value="OHA62015.1"/>
    <property type="molecule type" value="Genomic_DNA"/>
</dbReference>
<accession>A0A1G2QN25</accession>
<organism evidence="1 2">
    <name type="scientific">Candidatus Wildermuthbacteria bacterium GWA2_46_15</name>
    <dbReference type="NCBI Taxonomy" id="1802443"/>
    <lineage>
        <taxon>Bacteria</taxon>
        <taxon>Candidatus Wildermuthiibacteriota</taxon>
    </lineage>
</organism>